<accession>A0AAE8SU32</accession>
<reference evidence="4" key="1">
    <citation type="submission" date="2018-03" db="EMBL/GenBank/DDBJ databases">
        <authorList>
            <person name="Guldener U."/>
        </authorList>
    </citation>
    <scope>NUCLEOTIDE SEQUENCE</scope>
</reference>
<sequence>MGGKIDCYVDPVSWFSYIAFVDLLANREKLAAHGVELEFHPVFLGGIMKASGNNPPWMLPSRGKYYNKDSPRVAARVGLPDIRFPPNFLAMSNSLIALRALHFIRANYPTETLLTALRFLFHSFFTPPHRDISKADSLAEILRSCPAGFDGPGRAEGGGAKLFTDAEVAAIMAGAATDAMRASVRDETNEAVAKGAYGAPWLCVKNGEGKEDVFFGSDRFVYVYRHLGLPIQELEILAPGESASKL</sequence>
<gene>
    <name evidence="4" type="ORF">DNG_03257</name>
</gene>
<feature type="active site" description="Nucleophile" evidence="2">
    <location>
        <position position="13"/>
    </location>
</feature>
<proteinExistence type="inferred from homology"/>
<comment type="caution">
    <text evidence="4">The sequence shown here is derived from an EMBL/GenBank/DDBJ whole genome shotgun (WGS) entry which is preliminary data.</text>
</comment>
<dbReference type="Proteomes" id="UP001187682">
    <property type="component" value="Unassembled WGS sequence"/>
</dbReference>
<dbReference type="PIRSF" id="PIRSF006386">
    <property type="entry name" value="HCCAis_GSTk"/>
    <property type="match status" value="1"/>
</dbReference>
<keyword evidence="1" id="KW-0808">Transferase</keyword>
<evidence type="ECO:0000313" key="4">
    <source>
        <dbReference type="EMBL" id="SPO00509.1"/>
    </source>
</evidence>
<evidence type="ECO:0000256" key="1">
    <source>
        <dbReference type="PIRNR" id="PIRNR006386"/>
    </source>
</evidence>
<dbReference type="EMBL" id="ONZQ02000004">
    <property type="protein sequence ID" value="SPO00509.1"/>
    <property type="molecule type" value="Genomic_DNA"/>
</dbReference>
<comment type="similarity">
    <text evidence="1">Belongs to the GST superfamily. Kappa family.</text>
</comment>
<protein>
    <recommendedName>
        <fullName evidence="1">Glutathione S-transferase kappa</fullName>
        <ecNumber evidence="1">2.5.1.18</ecNumber>
    </recommendedName>
</protein>
<dbReference type="GO" id="GO:0005739">
    <property type="term" value="C:mitochondrion"/>
    <property type="evidence" value="ECO:0007669"/>
    <property type="project" value="TreeGrafter"/>
</dbReference>
<dbReference type="InterPro" id="IPR014440">
    <property type="entry name" value="HCCAis_GSTk"/>
</dbReference>
<comment type="catalytic activity">
    <reaction evidence="1">
        <text>RX + glutathione = an S-substituted glutathione + a halide anion + H(+)</text>
        <dbReference type="Rhea" id="RHEA:16437"/>
        <dbReference type="ChEBI" id="CHEBI:15378"/>
        <dbReference type="ChEBI" id="CHEBI:16042"/>
        <dbReference type="ChEBI" id="CHEBI:17792"/>
        <dbReference type="ChEBI" id="CHEBI:57925"/>
        <dbReference type="ChEBI" id="CHEBI:90779"/>
        <dbReference type="EC" id="2.5.1.18"/>
    </reaction>
</comment>
<dbReference type="EC" id="2.5.1.18" evidence="1"/>
<dbReference type="GO" id="GO:0004364">
    <property type="term" value="F:glutathione transferase activity"/>
    <property type="evidence" value="ECO:0007669"/>
    <property type="project" value="UniProtKB-UniRule"/>
</dbReference>
<dbReference type="InterPro" id="IPR051924">
    <property type="entry name" value="GST_Kappa/NadH"/>
</dbReference>
<dbReference type="PANTHER" id="PTHR42943">
    <property type="entry name" value="GLUTATHIONE S-TRANSFERASE KAPPA"/>
    <property type="match status" value="1"/>
</dbReference>
<dbReference type="GO" id="GO:0004602">
    <property type="term" value="F:glutathione peroxidase activity"/>
    <property type="evidence" value="ECO:0007669"/>
    <property type="project" value="TreeGrafter"/>
</dbReference>
<organism evidence="4 5">
    <name type="scientific">Cephalotrichum gorgonifer</name>
    <dbReference type="NCBI Taxonomy" id="2041049"/>
    <lineage>
        <taxon>Eukaryota</taxon>
        <taxon>Fungi</taxon>
        <taxon>Dikarya</taxon>
        <taxon>Ascomycota</taxon>
        <taxon>Pezizomycotina</taxon>
        <taxon>Sordariomycetes</taxon>
        <taxon>Hypocreomycetidae</taxon>
        <taxon>Microascales</taxon>
        <taxon>Microascaceae</taxon>
        <taxon>Cephalotrichum</taxon>
    </lineage>
</organism>
<dbReference type="Pfam" id="PF01323">
    <property type="entry name" value="DSBA"/>
    <property type="match status" value="1"/>
</dbReference>
<name>A0AAE8SU32_9PEZI</name>
<dbReference type="AlphaFoldDB" id="A0AAE8SU32"/>
<dbReference type="Gene3D" id="3.40.30.10">
    <property type="entry name" value="Glutaredoxin"/>
    <property type="match status" value="1"/>
</dbReference>
<dbReference type="SUPFAM" id="SSF52833">
    <property type="entry name" value="Thioredoxin-like"/>
    <property type="match status" value="1"/>
</dbReference>
<evidence type="ECO:0000256" key="2">
    <source>
        <dbReference type="PIRSR" id="PIRSR006386-1"/>
    </source>
</evidence>
<dbReference type="GO" id="GO:0005777">
    <property type="term" value="C:peroxisome"/>
    <property type="evidence" value="ECO:0007669"/>
    <property type="project" value="TreeGrafter"/>
</dbReference>
<keyword evidence="5" id="KW-1185">Reference proteome</keyword>
<evidence type="ECO:0000259" key="3">
    <source>
        <dbReference type="Pfam" id="PF01323"/>
    </source>
</evidence>
<dbReference type="PANTHER" id="PTHR42943:SF13">
    <property type="entry name" value="GLUTATHIONE S-TRANSFERASE KAPPA-RELATED"/>
    <property type="match status" value="1"/>
</dbReference>
<feature type="domain" description="DSBA-like thioredoxin" evidence="3">
    <location>
        <begin position="5"/>
        <end position="143"/>
    </location>
</feature>
<evidence type="ECO:0000313" key="5">
    <source>
        <dbReference type="Proteomes" id="UP001187682"/>
    </source>
</evidence>
<dbReference type="InterPro" id="IPR001853">
    <property type="entry name" value="DSBA-like_thioredoxin_dom"/>
</dbReference>
<dbReference type="GO" id="GO:0006749">
    <property type="term" value="P:glutathione metabolic process"/>
    <property type="evidence" value="ECO:0007669"/>
    <property type="project" value="TreeGrafter"/>
</dbReference>
<dbReference type="InterPro" id="IPR036249">
    <property type="entry name" value="Thioredoxin-like_sf"/>
</dbReference>